<keyword evidence="2" id="KW-0539">Nucleus</keyword>
<dbReference type="VEuPathDB" id="FungiDB:MGL_3631"/>
<evidence type="ECO:0000313" key="3">
    <source>
        <dbReference type="EMBL" id="EDP41950.1"/>
    </source>
</evidence>
<comment type="subcellular location">
    <subcellularLocation>
        <location evidence="1">Nucleus</location>
    </subcellularLocation>
</comment>
<dbReference type="PANTHER" id="PTHR12663:SF0">
    <property type="entry name" value="PRECOCIOUS DISSOCIATION OF SISTERS 5, ISOFORM A"/>
    <property type="match status" value="1"/>
</dbReference>
<dbReference type="KEGG" id="mgl:MGL_3631"/>
<dbReference type="GO" id="GO:0007064">
    <property type="term" value="P:mitotic sister chromatid cohesion"/>
    <property type="evidence" value="ECO:0007669"/>
    <property type="project" value="InterPro"/>
</dbReference>
<evidence type="ECO:0000256" key="2">
    <source>
        <dbReference type="ARBA" id="ARBA00023242"/>
    </source>
</evidence>
<organism evidence="3 4">
    <name type="scientific">Malassezia globosa (strain ATCC MYA-4612 / CBS 7966)</name>
    <name type="common">Dandruff-associated fungus</name>
    <dbReference type="NCBI Taxonomy" id="425265"/>
    <lineage>
        <taxon>Eukaryota</taxon>
        <taxon>Fungi</taxon>
        <taxon>Dikarya</taxon>
        <taxon>Basidiomycota</taxon>
        <taxon>Ustilaginomycotina</taxon>
        <taxon>Malasseziomycetes</taxon>
        <taxon>Malasseziales</taxon>
        <taxon>Malasseziaceae</taxon>
        <taxon>Malassezia</taxon>
    </lineage>
</organism>
<evidence type="ECO:0000313" key="4">
    <source>
        <dbReference type="Proteomes" id="UP000008837"/>
    </source>
</evidence>
<dbReference type="EMBL" id="AAYY01000014">
    <property type="protein sequence ID" value="EDP41950.1"/>
    <property type="molecule type" value="Genomic_DNA"/>
</dbReference>
<protein>
    <submittedName>
        <fullName evidence="3">Uncharacterized protein</fullName>
    </submittedName>
</protein>
<accession>A8QA72</accession>
<dbReference type="Pfam" id="PF20168">
    <property type="entry name" value="PDS5"/>
    <property type="match status" value="1"/>
</dbReference>
<dbReference type="GeneID" id="5853470"/>
<dbReference type="Proteomes" id="UP000008837">
    <property type="component" value="Unassembled WGS sequence"/>
</dbReference>
<dbReference type="GO" id="GO:0000785">
    <property type="term" value="C:chromatin"/>
    <property type="evidence" value="ECO:0007669"/>
    <property type="project" value="TreeGrafter"/>
</dbReference>
<reference evidence="3 4" key="1">
    <citation type="journal article" date="2007" name="Proc. Natl. Acad. Sci. U.S.A.">
        <title>Dandruff-associated Malassezia genomes reveal convergent and divergent virulence traits shared with plant and human fungal pathogens.</title>
        <authorList>
            <person name="Xu J."/>
            <person name="Saunders C.W."/>
            <person name="Hu P."/>
            <person name="Grant R.A."/>
            <person name="Boekhout T."/>
            <person name="Kuramae E.E."/>
            <person name="Kronstad J.W."/>
            <person name="Deangelis Y.M."/>
            <person name="Reeder N.L."/>
            <person name="Johnstone K.R."/>
            <person name="Leland M."/>
            <person name="Fieno A.M."/>
            <person name="Begley W.M."/>
            <person name="Sun Y."/>
            <person name="Lacey M.P."/>
            <person name="Chaudhary T."/>
            <person name="Keough T."/>
            <person name="Chu L."/>
            <person name="Sears R."/>
            <person name="Yuan B."/>
            <person name="Dawson T.L.Jr."/>
        </authorList>
    </citation>
    <scope>NUCLEOTIDE SEQUENCE [LARGE SCALE GENOMIC DNA]</scope>
    <source>
        <strain evidence="4">ATCC MYA-4612 / CBS 7966</strain>
    </source>
</reference>
<evidence type="ECO:0000256" key="1">
    <source>
        <dbReference type="ARBA" id="ARBA00004123"/>
    </source>
</evidence>
<dbReference type="STRING" id="425265.A8QA72"/>
<proteinExistence type="predicted"/>
<dbReference type="InParanoid" id="A8QA72"/>
<name>A8QA72_MALGO</name>
<dbReference type="GO" id="GO:0005634">
    <property type="term" value="C:nucleus"/>
    <property type="evidence" value="ECO:0007669"/>
    <property type="project" value="UniProtKB-SubCell"/>
</dbReference>
<dbReference type="GO" id="GO:0006281">
    <property type="term" value="P:DNA repair"/>
    <property type="evidence" value="ECO:0007669"/>
    <property type="project" value="TreeGrafter"/>
</dbReference>
<dbReference type="PANTHER" id="PTHR12663">
    <property type="entry name" value="ANDROGEN INDUCED INHIBITOR OF PROLIFERATION AS3 / PDS5-RELATED"/>
    <property type="match status" value="1"/>
</dbReference>
<dbReference type="AlphaFoldDB" id="A8QA72"/>
<comment type="caution">
    <text evidence="3">The sequence shown here is derived from an EMBL/GenBank/DDBJ whole genome shotgun (WGS) entry which is preliminary data.</text>
</comment>
<sequence>MRQLQFHGPLNKTGISAAELHERLREFQKELSETAQGDLDTSQLDAYCQELIKPTFLRHKHKGIQAIVACILADMLRLYAPNAPFSSLEIKHLFRFLLAQLVSPSHGLANPDDPLYKDSVYVLESLSTVKSVVLVCDVPSANELITEFFEKLWSLAS</sequence>
<keyword evidence="4" id="KW-1185">Reference proteome</keyword>
<dbReference type="OrthoDB" id="200660at2759"/>
<gene>
    <name evidence="3" type="ORF">MGL_3631</name>
</gene>
<dbReference type="RefSeq" id="XP_001729164.1">
    <property type="nucleotide sequence ID" value="XM_001729112.1"/>
</dbReference>
<dbReference type="InterPro" id="IPR039776">
    <property type="entry name" value="Pds5"/>
</dbReference>